<feature type="coiled-coil region" evidence="1">
    <location>
        <begin position="2"/>
        <end position="29"/>
    </location>
</feature>
<accession>A0ABD0YL69</accession>
<sequence length="241" mass="27489">MLDRRDAELERLTSDVNILTEQLKAAVAAKCEAIAIADDVASKQIELELKEKRMESERSLLTQQNVDLMADLTRNAEEITKQRRESSAMILSLQTKLAEKDEEIRIGKEQITKILSTNSDLTKQLENLTEKLKEQCEMENKIVENFQQEVRAQAKLVDHYKMTADEAEAKSNELTSAVRELQRLLQEASSQYGDLETKLAQQETEHENNLAMRDKAISTLKEELKHANTLLEAVKQGKIYS</sequence>
<feature type="coiled-coil region" evidence="1">
    <location>
        <begin position="69"/>
        <end position="205"/>
    </location>
</feature>
<organism evidence="3 4">
    <name type="scientific">Ranatra chinensis</name>
    <dbReference type="NCBI Taxonomy" id="642074"/>
    <lineage>
        <taxon>Eukaryota</taxon>
        <taxon>Metazoa</taxon>
        <taxon>Ecdysozoa</taxon>
        <taxon>Arthropoda</taxon>
        <taxon>Hexapoda</taxon>
        <taxon>Insecta</taxon>
        <taxon>Pterygota</taxon>
        <taxon>Neoptera</taxon>
        <taxon>Paraneoptera</taxon>
        <taxon>Hemiptera</taxon>
        <taxon>Heteroptera</taxon>
        <taxon>Panheteroptera</taxon>
        <taxon>Nepomorpha</taxon>
        <taxon>Nepidae</taxon>
        <taxon>Ranatrinae</taxon>
        <taxon>Ranatra</taxon>
    </lineage>
</organism>
<dbReference type="PANTHER" id="PTHR18898">
    <property type="entry name" value="NUCLEOPROTEIN TPR-RELATED"/>
    <property type="match status" value="1"/>
</dbReference>
<dbReference type="EMBL" id="JBFDAA010000006">
    <property type="protein sequence ID" value="KAL1132011.1"/>
    <property type="molecule type" value="Genomic_DNA"/>
</dbReference>
<reference evidence="3 4" key="1">
    <citation type="submission" date="2024-07" db="EMBL/GenBank/DDBJ databases">
        <title>Chromosome-level genome assembly of the water stick insect Ranatra chinensis (Heteroptera: Nepidae).</title>
        <authorList>
            <person name="Liu X."/>
        </authorList>
    </citation>
    <scope>NUCLEOTIDE SEQUENCE [LARGE SCALE GENOMIC DNA]</scope>
    <source>
        <strain evidence="3">Cailab_2021Rc</strain>
        <tissue evidence="3">Muscle</tissue>
    </source>
</reference>
<gene>
    <name evidence="3" type="ORF">AAG570_011621</name>
</gene>
<protein>
    <recommendedName>
        <fullName evidence="2">Nucleoprotein TPR/MPL1 domain-containing protein</fullName>
    </recommendedName>
</protein>
<proteinExistence type="predicted"/>
<keyword evidence="4" id="KW-1185">Reference proteome</keyword>
<dbReference type="AlphaFoldDB" id="A0ABD0YL69"/>
<dbReference type="InterPro" id="IPR057577">
    <property type="entry name" value="Nucleoprot-TPR/MLP1_dom"/>
</dbReference>
<comment type="caution">
    <text evidence="3">The sequence shown here is derived from an EMBL/GenBank/DDBJ whole genome shotgun (WGS) entry which is preliminary data.</text>
</comment>
<name>A0ABD0YL69_9HEMI</name>
<dbReference type="Pfam" id="PF25481">
    <property type="entry name" value="Nucleoprot-TPR"/>
    <property type="match status" value="1"/>
</dbReference>
<feature type="domain" description="Nucleoprotein TPR/MPL1" evidence="2">
    <location>
        <begin position="43"/>
        <end position="118"/>
    </location>
</feature>
<keyword evidence="1" id="KW-0175">Coiled coil</keyword>
<evidence type="ECO:0000313" key="4">
    <source>
        <dbReference type="Proteomes" id="UP001558652"/>
    </source>
</evidence>
<evidence type="ECO:0000256" key="1">
    <source>
        <dbReference type="SAM" id="Coils"/>
    </source>
</evidence>
<evidence type="ECO:0000259" key="2">
    <source>
        <dbReference type="Pfam" id="PF25481"/>
    </source>
</evidence>
<dbReference type="Proteomes" id="UP001558652">
    <property type="component" value="Unassembled WGS sequence"/>
</dbReference>
<dbReference type="PANTHER" id="PTHR18898:SF2">
    <property type="entry name" value="NUCLEOPROTEIN TPR"/>
    <property type="match status" value="1"/>
</dbReference>
<evidence type="ECO:0000313" key="3">
    <source>
        <dbReference type="EMBL" id="KAL1132011.1"/>
    </source>
</evidence>